<dbReference type="PROSITE" id="PS50932">
    <property type="entry name" value="HTH_LACI_2"/>
    <property type="match status" value="1"/>
</dbReference>
<keyword evidence="1" id="KW-0805">Transcription regulation</keyword>
<dbReference type="PANTHER" id="PTHR30146">
    <property type="entry name" value="LACI-RELATED TRANSCRIPTIONAL REPRESSOR"/>
    <property type="match status" value="1"/>
</dbReference>
<dbReference type="EMBL" id="JAUHMF010000003">
    <property type="protein sequence ID" value="MDT8899445.1"/>
    <property type="molecule type" value="Genomic_DNA"/>
</dbReference>
<dbReference type="CDD" id="cd06279">
    <property type="entry name" value="PBP1_LacI-like"/>
    <property type="match status" value="1"/>
</dbReference>
<dbReference type="Gene3D" id="1.10.260.40">
    <property type="entry name" value="lambda repressor-like DNA-binding domains"/>
    <property type="match status" value="1"/>
</dbReference>
<organism evidence="5 6">
    <name type="scientific">Thermanaerothrix solaris</name>
    <dbReference type="NCBI Taxonomy" id="3058434"/>
    <lineage>
        <taxon>Bacteria</taxon>
        <taxon>Bacillati</taxon>
        <taxon>Chloroflexota</taxon>
        <taxon>Anaerolineae</taxon>
        <taxon>Anaerolineales</taxon>
        <taxon>Anaerolineaceae</taxon>
        <taxon>Thermanaerothrix</taxon>
    </lineage>
</organism>
<dbReference type="SUPFAM" id="SSF47413">
    <property type="entry name" value="lambda repressor-like DNA-binding domains"/>
    <property type="match status" value="1"/>
</dbReference>
<evidence type="ECO:0000256" key="2">
    <source>
        <dbReference type="ARBA" id="ARBA00023125"/>
    </source>
</evidence>
<dbReference type="InterPro" id="IPR000843">
    <property type="entry name" value="HTH_LacI"/>
</dbReference>
<dbReference type="Pfam" id="PF13377">
    <property type="entry name" value="Peripla_BP_3"/>
    <property type="match status" value="1"/>
</dbReference>
<evidence type="ECO:0000259" key="4">
    <source>
        <dbReference type="PROSITE" id="PS50932"/>
    </source>
</evidence>
<evidence type="ECO:0000256" key="1">
    <source>
        <dbReference type="ARBA" id="ARBA00023015"/>
    </source>
</evidence>
<keyword evidence="2 5" id="KW-0238">DNA-binding</keyword>
<dbReference type="InterPro" id="IPR010982">
    <property type="entry name" value="Lambda_DNA-bd_dom_sf"/>
</dbReference>
<dbReference type="CDD" id="cd01392">
    <property type="entry name" value="HTH_LacI"/>
    <property type="match status" value="1"/>
</dbReference>
<proteinExistence type="predicted"/>
<dbReference type="Proteomes" id="UP001254165">
    <property type="component" value="Unassembled WGS sequence"/>
</dbReference>
<dbReference type="RefSeq" id="WP_315626170.1">
    <property type="nucleotide sequence ID" value="NZ_JAUHMF010000003.1"/>
</dbReference>
<reference evidence="5 6" key="1">
    <citation type="submission" date="2023-07" db="EMBL/GenBank/DDBJ databases">
        <title>Novel species of Thermanaerothrix with wide hydrolytic capabilities.</title>
        <authorList>
            <person name="Zayulina K.S."/>
            <person name="Podosokorskaya O.A."/>
            <person name="Elcheninov A.G."/>
        </authorList>
    </citation>
    <scope>NUCLEOTIDE SEQUENCE [LARGE SCALE GENOMIC DNA]</scope>
    <source>
        <strain evidence="5 6">4228-RoL</strain>
    </source>
</reference>
<dbReference type="Gene3D" id="3.40.50.2300">
    <property type="match status" value="2"/>
</dbReference>
<dbReference type="InterPro" id="IPR046335">
    <property type="entry name" value="LacI/GalR-like_sensor"/>
</dbReference>
<name>A0ABU3NRI1_9CHLR</name>
<keyword evidence="3" id="KW-0804">Transcription</keyword>
<evidence type="ECO:0000256" key="3">
    <source>
        <dbReference type="ARBA" id="ARBA00023163"/>
    </source>
</evidence>
<dbReference type="InterPro" id="IPR028082">
    <property type="entry name" value="Peripla_BP_I"/>
</dbReference>
<dbReference type="Pfam" id="PF00356">
    <property type="entry name" value="LacI"/>
    <property type="match status" value="1"/>
</dbReference>
<dbReference type="SMART" id="SM00354">
    <property type="entry name" value="HTH_LACI"/>
    <property type="match status" value="1"/>
</dbReference>
<comment type="caution">
    <text evidence="5">The sequence shown here is derived from an EMBL/GenBank/DDBJ whole genome shotgun (WGS) entry which is preliminary data.</text>
</comment>
<dbReference type="GO" id="GO:0003677">
    <property type="term" value="F:DNA binding"/>
    <property type="evidence" value="ECO:0007669"/>
    <property type="project" value="UniProtKB-KW"/>
</dbReference>
<accession>A0ABU3NRI1</accession>
<feature type="domain" description="HTH lacI-type" evidence="4">
    <location>
        <begin position="4"/>
        <end position="58"/>
    </location>
</feature>
<protein>
    <submittedName>
        <fullName evidence="5">LacI family DNA-binding transcriptional regulator</fullName>
    </submittedName>
</protein>
<dbReference type="SUPFAM" id="SSF53822">
    <property type="entry name" value="Periplasmic binding protein-like I"/>
    <property type="match status" value="1"/>
</dbReference>
<gene>
    <name evidence="5" type="ORF">QYE77_14365</name>
</gene>
<keyword evidence="6" id="KW-1185">Reference proteome</keyword>
<sequence>MGRVTIKDIAIRAGVSRTAVSFAFNQPNRLPEATVQRILEVAEELGYVPNPIARSMSTGHTGVIGILVPQPITEIIRNPFLSEFLVGVGEACTAMGYNFMLVPPFEGSVQRAVGRAVVDGFLIIGLEVYKSAVMVLKQRGVPFVLVDGDPVDEVSVVNVDDEGGAYQAMKYVLTAGHRNVAIFSIRSGHNGRYHEYTGTLKRRMTGYLKALHEFGLEVDGSKIFVMECASTMNGGQYGFQKIWKRKHPPTAIIAMSDIIAIGVINAAYEMNARIPEDISVVGFDNIPYSRIVIPPLTTVAQPLSGKGKLATEILIKHIEGKETIEHHNLPTYLIERRSVKTLNA</sequence>
<evidence type="ECO:0000313" key="6">
    <source>
        <dbReference type="Proteomes" id="UP001254165"/>
    </source>
</evidence>
<evidence type="ECO:0000313" key="5">
    <source>
        <dbReference type="EMBL" id="MDT8899445.1"/>
    </source>
</evidence>
<dbReference type="PANTHER" id="PTHR30146:SF109">
    <property type="entry name" value="HTH-TYPE TRANSCRIPTIONAL REGULATOR GALS"/>
    <property type="match status" value="1"/>
</dbReference>